<protein>
    <submittedName>
        <fullName evidence="1">Type I-E CRISPR-associated protein Cse2/CasB</fullName>
    </submittedName>
</protein>
<dbReference type="CDD" id="cd09731">
    <property type="entry name" value="Cse2_I-E"/>
    <property type="match status" value="1"/>
</dbReference>
<evidence type="ECO:0000313" key="1">
    <source>
        <dbReference type="EMBL" id="MFD1548683.1"/>
    </source>
</evidence>
<accession>A0ABW4H1V2</accession>
<dbReference type="NCBIfam" id="TIGR02548">
    <property type="entry name" value="casB_cse2"/>
    <property type="match status" value="1"/>
</dbReference>
<name>A0ABW4H1V2_9LACO</name>
<dbReference type="Gene3D" id="1.10.520.40">
    <property type="entry name" value="CRISPR-associated protein Cse2"/>
    <property type="match status" value="1"/>
</dbReference>
<keyword evidence="2" id="KW-1185">Reference proteome</keyword>
<evidence type="ECO:0000313" key="2">
    <source>
        <dbReference type="Proteomes" id="UP001597195"/>
    </source>
</evidence>
<comment type="caution">
    <text evidence="1">The sequence shown here is derived from an EMBL/GenBank/DDBJ whole genome shotgun (WGS) entry which is preliminary data.</text>
</comment>
<dbReference type="RefSeq" id="WP_125700307.1">
    <property type="nucleotide sequence ID" value="NZ_JBHTOM010000003.1"/>
</dbReference>
<proteinExistence type="predicted"/>
<sequence length="200" mass="22389">MTYEIEKTTSWIISDLYRGGNPNKAVLSSLRNAATMESQRAQAVWPIMMAWLDARYLSRNGTPTSAETAVYAALRFYAIHQQGKEQSVYGSAGGEDPEGQQLFEALGKMRRNEDTRVALDRRVQPLLATTNAASVINGLSHLVSILKANNSTQKIDYAHLAQDLYGLQGSYERANRVRLIWGQQYFRENQAGSKNEGEKK</sequence>
<dbReference type="EMBL" id="JBHTOM010000003">
    <property type="protein sequence ID" value="MFD1548683.1"/>
    <property type="molecule type" value="Genomic_DNA"/>
</dbReference>
<dbReference type="Pfam" id="PF09485">
    <property type="entry name" value="CRISPR_Cse2"/>
    <property type="match status" value="1"/>
</dbReference>
<gene>
    <name evidence="1" type="primary">casB</name>
    <name evidence="1" type="synonym">cse2</name>
    <name evidence="1" type="ORF">ACFQ5T_03175</name>
</gene>
<reference evidence="2" key="1">
    <citation type="journal article" date="2019" name="Int. J. Syst. Evol. Microbiol.">
        <title>The Global Catalogue of Microorganisms (GCM) 10K type strain sequencing project: providing services to taxonomists for standard genome sequencing and annotation.</title>
        <authorList>
            <consortium name="The Broad Institute Genomics Platform"/>
            <consortium name="The Broad Institute Genome Sequencing Center for Infectious Disease"/>
            <person name="Wu L."/>
            <person name="Ma J."/>
        </authorList>
    </citation>
    <scope>NUCLEOTIDE SEQUENCE [LARGE SCALE GENOMIC DNA]</scope>
    <source>
        <strain evidence="2">CCM 8906</strain>
    </source>
</reference>
<dbReference type="InterPro" id="IPR013382">
    <property type="entry name" value="CRISPR-assoc_prot_Cse2"/>
</dbReference>
<dbReference type="InterPro" id="IPR038287">
    <property type="entry name" value="Cse2_sf"/>
</dbReference>
<dbReference type="Proteomes" id="UP001597195">
    <property type="component" value="Unassembled WGS sequence"/>
</dbReference>
<organism evidence="1 2">
    <name type="scientific">Levilactobacillus fuyuanensis</name>
    <dbReference type="NCBI Taxonomy" id="2486022"/>
    <lineage>
        <taxon>Bacteria</taxon>
        <taxon>Bacillati</taxon>
        <taxon>Bacillota</taxon>
        <taxon>Bacilli</taxon>
        <taxon>Lactobacillales</taxon>
        <taxon>Lactobacillaceae</taxon>
        <taxon>Levilactobacillus</taxon>
    </lineage>
</organism>